<evidence type="ECO:0000256" key="3">
    <source>
        <dbReference type="ARBA" id="ARBA00022989"/>
    </source>
</evidence>
<evidence type="ECO:0000256" key="5">
    <source>
        <dbReference type="ARBA" id="ARBA00023239"/>
    </source>
</evidence>
<dbReference type="OrthoDB" id="9814591at2"/>
<dbReference type="KEGG" id="gqu:AWC35_01065"/>
<feature type="site" description="Important for catalytic activity" evidence="7">
    <location>
        <position position="221"/>
    </location>
</feature>
<dbReference type="InterPro" id="IPR003770">
    <property type="entry name" value="MLTG-like"/>
</dbReference>
<evidence type="ECO:0000256" key="6">
    <source>
        <dbReference type="ARBA" id="ARBA00023316"/>
    </source>
</evidence>
<evidence type="ECO:0000256" key="1">
    <source>
        <dbReference type="ARBA" id="ARBA00022475"/>
    </source>
</evidence>
<dbReference type="Pfam" id="PF02618">
    <property type="entry name" value="YceG"/>
    <property type="match status" value="1"/>
</dbReference>
<dbReference type="CDD" id="cd08010">
    <property type="entry name" value="MltG_like"/>
    <property type="match status" value="1"/>
</dbReference>
<dbReference type="EMBL" id="CP014136">
    <property type="protein sequence ID" value="ATA18053.1"/>
    <property type="molecule type" value="Genomic_DNA"/>
</dbReference>
<dbReference type="EC" id="4.2.2.29" evidence="7"/>
<dbReference type="PANTHER" id="PTHR30518:SF2">
    <property type="entry name" value="ENDOLYTIC MUREIN TRANSGLYCOSYLASE"/>
    <property type="match status" value="1"/>
</dbReference>
<comment type="catalytic activity">
    <reaction evidence="7">
        <text>a peptidoglycan chain = a peptidoglycan chain with N-acetyl-1,6-anhydromuramyl-[peptide] at the reducing end + a peptidoglycan chain with N-acetylglucosamine at the non-reducing end.</text>
        <dbReference type="EC" id="4.2.2.29"/>
    </reaction>
</comment>
<comment type="function">
    <text evidence="7">Functions as a peptidoglycan terminase that cleaves nascent peptidoglycan strands endolytically to terminate their elongation.</text>
</comment>
<dbReference type="RefSeq" id="WP_095844651.1">
    <property type="nucleotide sequence ID" value="NZ_CP014136.1"/>
</dbReference>
<evidence type="ECO:0000256" key="2">
    <source>
        <dbReference type="ARBA" id="ARBA00022692"/>
    </source>
</evidence>
<dbReference type="Gene3D" id="3.30.160.60">
    <property type="entry name" value="Classic Zinc Finger"/>
    <property type="match status" value="2"/>
</dbReference>
<evidence type="ECO:0000313" key="8">
    <source>
        <dbReference type="EMBL" id="ATA18053.1"/>
    </source>
</evidence>
<dbReference type="AlphaFoldDB" id="A0A250AVQ2"/>
<keyword evidence="6 7" id="KW-0961">Cell wall biogenesis/degradation</keyword>
<keyword evidence="9" id="KW-1185">Reference proteome</keyword>
<keyword evidence="4 7" id="KW-0472">Membrane</keyword>
<dbReference type="GO" id="GO:0008932">
    <property type="term" value="F:lytic endotransglycosylase activity"/>
    <property type="evidence" value="ECO:0007669"/>
    <property type="project" value="UniProtKB-UniRule"/>
</dbReference>
<organism evidence="8 9">
    <name type="scientific">Gibbsiella quercinecans</name>
    <dbReference type="NCBI Taxonomy" id="929813"/>
    <lineage>
        <taxon>Bacteria</taxon>
        <taxon>Pseudomonadati</taxon>
        <taxon>Pseudomonadota</taxon>
        <taxon>Gammaproteobacteria</taxon>
        <taxon>Enterobacterales</taxon>
        <taxon>Yersiniaceae</taxon>
        <taxon>Gibbsiella</taxon>
    </lineage>
</organism>
<protein>
    <recommendedName>
        <fullName evidence="7">Endolytic murein transglycosylase</fullName>
        <ecNumber evidence="7">4.2.2.29</ecNumber>
    </recommendedName>
    <alternativeName>
        <fullName evidence="7">Peptidoglycan lytic transglycosylase</fullName>
    </alternativeName>
    <alternativeName>
        <fullName evidence="7">Peptidoglycan polymerization terminase</fullName>
    </alternativeName>
</protein>
<keyword evidence="7" id="KW-0997">Cell inner membrane</keyword>
<dbReference type="GO" id="GO:0005886">
    <property type="term" value="C:plasma membrane"/>
    <property type="evidence" value="ECO:0007669"/>
    <property type="project" value="UniProtKB-UniRule"/>
</dbReference>
<dbReference type="GO" id="GO:0009252">
    <property type="term" value="P:peptidoglycan biosynthetic process"/>
    <property type="evidence" value="ECO:0007669"/>
    <property type="project" value="UniProtKB-UniRule"/>
</dbReference>
<dbReference type="Proteomes" id="UP000217182">
    <property type="component" value="Chromosome"/>
</dbReference>
<dbReference type="FunFam" id="3.30.160.60:FF:000497">
    <property type="entry name" value="Endolytic murein transglycosylase"/>
    <property type="match status" value="1"/>
</dbReference>
<dbReference type="FunFam" id="3.30.160.60:FF:000242">
    <property type="entry name" value="Endolytic murein transglycosylase"/>
    <property type="match status" value="1"/>
</dbReference>
<evidence type="ECO:0000256" key="4">
    <source>
        <dbReference type="ARBA" id="ARBA00023136"/>
    </source>
</evidence>
<evidence type="ECO:0000256" key="7">
    <source>
        <dbReference type="HAMAP-Rule" id="MF_02065"/>
    </source>
</evidence>
<proteinExistence type="inferred from homology"/>
<name>A0A250AVQ2_9GAMM</name>
<dbReference type="NCBIfam" id="TIGR00247">
    <property type="entry name" value="endolytic transglycosylase MltG"/>
    <property type="match status" value="1"/>
</dbReference>
<evidence type="ECO:0000313" key="9">
    <source>
        <dbReference type="Proteomes" id="UP000217182"/>
    </source>
</evidence>
<dbReference type="GO" id="GO:0071555">
    <property type="term" value="P:cell wall organization"/>
    <property type="evidence" value="ECO:0007669"/>
    <property type="project" value="UniProtKB-KW"/>
</dbReference>
<keyword evidence="5 7" id="KW-0456">Lyase</keyword>
<comment type="similarity">
    <text evidence="7">Belongs to the transglycosylase MltG family.</text>
</comment>
<sequence length="343" mass="38394">MKKSKLKRILLLLLLVVVIALLFWGYQKVERFADTPLAIQQETIFKLPAGTGRVGLEGLLVRDRLIHSGKWFPWLLRLEPKLAEFKAGTYRFTPGMTVRQMLQLLASGKEAQFSARFIEGSRLRDWLQILRQAKYLNHTLAGKNEQEIAQALGLPKDAVLEGHLYPDTYLYTAGMSDVALLKRAHAHMSKVLQEVWQGRDASLPYKTPQELLVMASIVEKETAIPAERTKVASVFVNRLRVGMRLQTDPTVIYGMGEGYNGTISRKDLETATPYNTYVISGLPPTPIAMPSQASLEAAAHPAKTSYLYFVADGKGGHTFTTNLASHNLAVRAYRQALKEKNEK</sequence>
<dbReference type="PANTHER" id="PTHR30518">
    <property type="entry name" value="ENDOLYTIC MUREIN TRANSGLYCOSYLASE"/>
    <property type="match status" value="1"/>
</dbReference>
<accession>A0A250AVQ2</accession>
<gene>
    <name evidence="7" type="primary">mltG</name>
    <name evidence="8" type="ORF">AWC35_01065</name>
</gene>
<reference evidence="8 9" key="1">
    <citation type="submission" date="2016-01" db="EMBL/GenBank/DDBJ databases">
        <authorList>
            <person name="Oliw E.H."/>
        </authorList>
    </citation>
    <scope>NUCLEOTIDE SEQUENCE [LARGE SCALE GENOMIC DNA]</scope>
    <source>
        <strain evidence="8 9">FRB97</strain>
    </source>
</reference>
<dbReference type="HAMAP" id="MF_02065">
    <property type="entry name" value="MltG"/>
    <property type="match status" value="1"/>
</dbReference>
<keyword evidence="1 7" id="KW-1003">Cell membrane</keyword>
<keyword evidence="3 7" id="KW-1133">Transmembrane helix</keyword>
<keyword evidence="2 7" id="KW-0812">Transmembrane</keyword>